<keyword evidence="11" id="KW-1185">Reference proteome</keyword>
<keyword evidence="4" id="KW-0597">Phosphoprotein</keyword>
<dbReference type="PANTHER" id="PTHR43711">
    <property type="entry name" value="TWO-COMPONENT HISTIDINE KINASE"/>
    <property type="match status" value="1"/>
</dbReference>
<dbReference type="InterPro" id="IPR029016">
    <property type="entry name" value="GAF-like_dom_sf"/>
</dbReference>
<dbReference type="InterPro" id="IPR003018">
    <property type="entry name" value="GAF"/>
</dbReference>
<protein>
    <recommendedName>
        <fullName evidence="3">histidine kinase</fullName>
        <ecNumber evidence="3">2.7.13.3</ecNumber>
    </recommendedName>
</protein>
<evidence type="ECO:0000259" key="9">
    <source>
        <dbReference type="PROSITE" id="PS50109"/>
    </source>
</evidence>
<dbReference type="RefSeq" id="WP_344007398.1">
    <property type="nucleotide sequence ID" value="NZ_BAAAMY010000005.1"/>
</dbReference>
<feature type="compositionally biased region" description="Polar residues" evidence="8">
    <location>
        <begin position="597"/>
        <end position="606"/>
    </location>
</feature>
<dbReference type="EC" id="2.7.13.3" evidence="3"/>
<comment type="subcellular location">
    <subcellularLocation>
        <location evidence="2">Cell membrane</location>
    </subcellularLocation>
</comment>
<dbReference type="SMART" id="SM00388">
    <property type="entry name" value="HisKA"/>
    <property type="match status" value="1"/>
</dbReference>
<dbReference type="PANTHER" id="PTHR43711:SF1">
    <property type="entry name" value="HISTIDINE KINASE 1"/>
    <property type="match status" value="1"/>
</dbReference>
<evidence type="ECO:0000313" key="11">
    <source>
        <dbReference type="Proteomes" id="UP001501612"/>
    </source>
</evidence>
<dbReference type="InterPro" id="IPR050736">
    <property type="entry name" value="Sensor_HK_Regulatory"/>
</dbReference>
<dbReference type="SMART" id="SM00387">
    <property type="entry name" value="HATPase_c"/>
    <property type="match status" value="1"/>
</dbReference>
<comment type="caution">
    <text evidence="10">The sequence shown here is derived from an EMBL/GenBank/DDBJ whole genome shotgun (WGS) entry which is preliminary data.</text>
</comment>
<dbReference type="SUPFAM" id="SSF47384">
    <property type="entry name" value="Homodimeric domain of signal transducing histidine kinase"/>
    <property type="match status" value="1"/>
</dbReference>
<dbReference type="InterPro" id="IPR003661">
    <property type="entry name" value="HisK_dim/P_dom"/>
</dbReference>
<accession>A0ABP5AVN8</accession>
<evidence type="ECO:0000313" key="10">
    <source>
        <dbReference type="EMBL" id="GAA1921386.1"/>
    </source>
</evidence>
<dbReference type="Proteomes" id="UP001501612">
    <property type="component" value="Unassembled WGS sequence"/>
</dbReference>
<dbReference type="InterPro" id="IPR005467">
    <property type="entry name" value="His_kinase_dom"/>
</dbReference>
<dbReference type="Pfam" id="PF01590">
    <property type="entry name" value="GAF"/>
    <property type="match status" value="1"/>
</dbReference>
<dbReference type="Gene3D" id="1.10.287.130">
    <property type="match status" value="1"/>
</dbReference>
<feature type="region of interest" description="Disordered" evidence="8">
    <location>
        <begin position="92"/>
        <end position="118"/>
    </location>
</feature>
<dbReference type="SUPFAM" id="SSF55781">
    <property type="entry name" value="GAF domain-like"/>
    <property type="match status" value="1"/>
</dbReference>
<evidence type="ECO:0000256" key="1">
    <source>
        <dbReference type="ARBA" id="ARBA00000085"/>
    </source>
</evidence>
<keyword evidence="6" id="KW-0418">Kinase</keyword>
<keyword evidence="7" id="KW-0902">Two-component regulatory system</keyword>
<dbReference type="Gene3D" id="3.30.450.40">
    <property type="match status" value="1"/>
</dbReference>
<evidence type="ECO:0000256" key="7">
    <source>
        <dbReference type="ARBA" id="ARBA00023012"/>
    </source>
</evidence>
<proteinExistence type="predicted"/>
<dbReference type="InterPro" id="IPR003594">
    <property type="entry name" value="HATPase_dom"/>
</dbReference>
<gene>
    <name evidence="10" type="ORF">GCM10009737_23590</name>
</gene>
<organism evidence="10 11">
    <name type="scientific">Nocardioides lentus</name>
    <dbReference type="NCBI Taxonomy" id="338077"/>
    <lineage>
        <taxon>Bacteria</taxon>
        <taxon>Bacillati</taxon>
        <taxon>Actinomycetota</taxon>
        <taxon>Actinomycetes</taxon>
        <taxon>Propionibacteriales</taxon>
        <taxon>Nocardioidaceae</taxon>
        <taxon>Nocardioides</taxon>
    </lineage>
</organism>
<dbReference type="PRINTS" id="PR00344">
    <property type="entry name" value="BCTRLSENSOR"/>
</dbReference>
<dbReference type="InterPro" id="IPR036097">
    <property type="entry name" value="HisK_dim/P_sf"/>
</dbReference>
<evidence type="ECO:0000256" key="5">
    <source>
        <dbReference type="ARBA" id="ARBA00022679"/>
    </source>
</evidence>
<dbReference type="Pfam" id="PF02518">
    <property type="entry name" value="HATPase_c"/>
    <property type="match status" value="1"/>
</dbReference>
<comment type="catalytic activity">
    <reaction evidence="1">
        <text>ATP + protein L-histidine = ADP + protein N-phospho-L-histidine.</text>
        <dbReference type="EC" id="2.7.13.3"/>
    </reaction>
</comment>
<evidence type="ECO:0000256" key="3">
    <source>
        <dbReference type="ARBA" id="ARBA00012438"/>
    </source>
</evidence>
<dbReference type="SUPFAM" id="SSF55874">
    <property type="entry name" value="ATPase domain of HSP90 chaperone/DNA topoisomerase II/histidine kinase"/>
    <property type="match status" value="1"/>
</dbReference>
<dbReference type="Pfam" id="PF00512">
    <property type="entry name" value="HisKA"/>
    <property type="match status" value="1"/>
</dbReference>
<dbReference type="InterPro" id="IPR004358">
    <property type="entry name" value="Sig_transdc_His_kin-like_C"/>
</dbReference>
<dbReference type="EMBL" id="BAAAMY010000005">
    <property type="protein sequence ID" value="GAA1921386.1"/>
    <property type="molecule type" value="Genomic_DNA"/>
</dbReference>
<evidence type="ECO:0000256" key="4">
    <source>
        <dbReference type="ARBA" id="ARBA00022553"/>
    </source>
</evidence>
<dbReference type="InterPro" id="IPR036890">
    <property type="entry name" value="HATPase_C_sf"/>
</dbReference>
<dbReference type="CDD" id="cd00082">
    <property type="entry name" value="HisKA"/>
    <property type="match status" value="1"/>
</dbReference>
<evidence type="ECO:0000256" key="6">
    <source>
        <dbReference type="ARBA" id="ARBA00022777"/>
    </source>
</evidence>
<feature type="domain" description="Histidine kinase" evidence="9">
    <location>
        <begin position="370"/>
        <end position="586"/>
    </location>
</feature>
<feature type="region of interest" description="Disordered" evidence="8">
    <location>
        <begin position="584"/>
        <end position="606"/>
    </location>
</feature>
<dbReference type="Gene3D" id="3.30.565.10">
    <property type="entry name" value="Histidine kinase-like ATPase, C-terminal domain"/>
    <property type="match status" value="1"/>
</dbReference>
<name>A0ABP5AVN8_9ACTN</name>
<evidence type="ECO:0000256" key="8">
    <source>
        <dbReference type="SAM" id="MobiDB-lite"/>
    </source>
</evidence>
<sequence>MSEQDGDGAGPADDPGAATVDLEHAAEGVRDVLGYGVVAISRLRDTGEYEYVAVVGPPDAREYLLGTHLAGDQMRRSREAARADGEVDGRVHYVPRGGRGDIGPRWGSDAPPTDDPQVWHPDDELYVLMVDRAGEVCGHVAVDAPPDGRVPTREQRRSLQAYVDRIVPGVLHADAHRRIGDQVRIAAQARSVVRRAIARLDESGLFDACAADLADCLRADQVWFHTAGADGVLRHPAPVDPLDPADAEVPPHLVRLLWRMARDAWRTQGAVVVEHERVLPEGAGSEGWPEVLEVLRERRLESLLMVPVGAGTDCLGMVAAVRDQGADEWTDLEVVTAQDLGRDLGSALQTARFFERERGHAAYKQQLIATIAHELKNPLTAVRGNLELLVDELAGQQAGATMLAHRIERATERLSVLVGNLLTLSEVDDTRRGGRRRPVDLGRLVADAVEVLGDQASARDVEVRTRLAPHARVDGIAGELEHLVVNLVSNAVKYSEAGGCVDVVVEGGAEVVLRVADAGIGIDASEVGRIFGEFFRSASPEARRRPGTGLGLAIAARVVERHAGTIEVDSTLGVGTTFVVRLPAAAPPDPTEHDPTGQGTTDRSFG</sequence>
<dbReference type="PROSITE" id="PS50109">
    <property type="entry name" value="HIS_KIN"/>
    <property type="match status" value="1"/>
</dbReference>
<keyword evidence="5" id="KW-0808">Transferase</keyword>
<reference evidence="11" key="1">
    <citation type="journal article" date="2019" name="Int. J. Syst. Evol. Microbiol.">
        <title>The Global Catalogue of Microorganisms (GCM) 10K type strain sequencing project: providing services to taxonomists for standard genome sequencing and annotation.</title>
        <authorList>
            <consortium name="The Broad Institute Genomics Platform"/>
            <consortium name="The Broad Institute Genome Sequencing Center for Infectious Disease"/>
            <person name="Wu L."/>
            <person name="Ma J."/>
        </authorList>
    </citation>
    <scope>NUCLEOTIDE SEQUENCE [LARGE SCALE GENOMIC DNA]</scope>
    <source>
        <strain evidence="11">JCM 14046</strain>
    </source>
</reference>
<evidence type="ECO:0000256" key="2">
    <source>
        <dbReference type="ARBA" id="ARBA00004236"/>
    </source>
</evidence>